<dbReference type="EMBL" id="LGUP01000407">
    <property type="protein sequence ID" value="KOG08475.1"/>
    <property type="molecule type" value="Genomic_DNA"/>
</dbReference>
<dbReference type="Gene3D" id="3.40.630.30">
    <property type="match status" value="1"/>
</dbReference>
<dbReference type="RefSeq" id="WP_051787458.1">
    <property type="nucleotide sequence ID" value="NZ_LGUP01000407.1"/>
</dbReference>
<dbReference type="AlphaFoldDB" id="A0A0L8J4A6"/>
<dbReference type="Pfam" id="PF13508">
    <property type="entry name" value="Acetyltransf_7"/>
    <property type="match status" value="1"/>
</dbReference>
<proteinExistence type="predicted"/>
<dbReference type="InterPro" id="IPR016181">
    <property type="entry name" value="Acyl_CoA_acyltransferase"/>
</dbReference>
<feature type="domain" description="N-acetyltransferase" evidence="1">
    <location>
        <begin position="15"/>
        <end position="180"/>
    </location>
</feature>
<evidence type="ECO:0000313" key="3">
    <source>
        <dbReference type="Proteomes" id="UP000037023"/>
    </source>
</evidence>
<sequence length="180" mass="19703">MSGHTFTVISVTTQVAFRRADERDLDVLVGLFDGAARWMARNGIDQWKPGGKDAEHFRARIAGGEVWLASHGGRVVGAYELWWEDREVWGPQPPVAGYVHRLMTDREAAPAGAGRALLAHAEGRIAASGRTLARLDRETRNARLGTYYEGAGYTALAPLLEKVGADGRRYTVTLMEKALA</sequence>
<organism evidence="2 3">
    <name type="scientific">Streptomyces viridochromogenes</name>
    <dbReference type="NCBI Taxonomy" id="1938"/>
    <lineage>
        <taxon>Bacteria</taxon>
        <taxon>Bacillati</taxon>
        <taxon>Actinomycetota</taxon>
        <taxon>Actinomycetes</taxon>
        <taxon>Kitasatosporales</taxon>
        <taxon>Streptomycetaceae</taxon>
        <taxon>Streptomyces</taxon>
    </lineage>
</organism>
<name>A0A0L8J4A6_STRVR</name>
<gene>
    <name evidence="2" type="ORF">ADK34_38645</name>
</gene>
<dbReference type="InterPro" id="IPR000182">
    <property type="entry name" value="GNAT_dom"/>
</dbReference>
<dbReference type="CDD" id="cd04301">
    <property type="entry name" value="NAT_SF"/>
    <property type="match status" value="1"/>
</dbReference>
<dbReference type="Proteomes" id="UP000037023">
    <property type="component" value="Unassembled WGS sequence"/>
</dbReference>
<dbReference type="PATRIC" id="fig|1938.6.peg.8321"/>
<comment type="caution">
    <text evidence="2">The sequence shown here is derived from an EMBL/GenBank/DDBJ whole genome shotgun (WGS) entry which is preliminary data.</text>
</comment>
<reference evidence="2 3" key="1">
    <citation type="submission" date="2015-06" db="EMBL/GenBank/DDBJ databases">
        <authorList>
            <person name="Hoefler B.C."/>
            <person name="Straight P.D."/>
        </authorList>
    </citation>
    <scope>NUCLEOTIDE SEQUENCE [LARGE SCALE GENOMIC DNA]</scope>
    <source>
        <strain evidence="2 3">NRRL 3427</strain>
    </source>
</reference>
<dbReference type="SUPFAM" id="SSF55729">
    <property type="entry name" value="Acyl-CoA N-acyltransferases (Nat)"/>
    <property type="match status" value="1"/>
</dbReference>
<accession>A0A0L8J4A6</accession>
<dbReference type="PROSITE" id="PS51186">
    <property type="entry name" value="GNAT"/>
    <property type="match status" value="1"/>
</dbReference>
<protein>
    <submittedName>
        <fullName evidence="2">Protein tyrosine phosphatase</fullName>
    </submittedName>
</protein>
<dbReference type="GO" id="GO:0016747">
    <property type="term" value="F:acyltransferase activity, transferring groups other than amino-acyl groups"/>
    <property type="evidence" value="ECO:0007669"/>
    <property type="project" value="InterPro"/>
</dbReference>
<evidence type="ECO:0000313" key="2">
    <source>
        <dbReference type="EMBL" id="KOG08475.1"/>
    </source>
</evidence>
<evidence type="ECO:0000259" key="1">
    <source>
        <dbReference type="PROSITE" id="PS51186"/>
    </source>
</evidence>
<dbReference type="OrthoDB" id="1188001at2"/>